<evidence type="ECO:0000256" key="1">
    <source>
        <dbReference type="SAM" id="MobiDB-lite"/>
    </source>
</evidence>
<comment type="caution">
    <text evidence="2">The sequence shown here is derived from an EMBL/GenBank/DDBJ whole genome shotgun (WGS) entry which is preliminary data.</text>
</comment>
<keyword evidence="3" id="KW-1185">Reference proteome</keyword>
<proteinExistence type="predicted"/>
<name>A0AAV3ZTY1_9GAST</name>
<organism evidence="2 3">
    <name type="scientific">Plakobranchus ocellatus</name>
    <dbReference type="NCBI Taxonomy" id="259542"/>
    <lineage>
        <taxon>Eukaryota</taxon>
        <taxon>Metazoa</taxon>
        <taxon>Spiralia</taxon>
        <taxon>Lophotrochozoa</taxon>
        <taxon>Mollusca</taxon>
        <taxon>Gastropoda</taxon>
        <taxon>Heterobranchia</taxon>
        <taxon>Euthyneura</taxon>
        <taxon>Panpulmonata</taxon>
        <taxon>Sacoglossa</taxon>
        <taxon>Placobranchoidea</taxon>
        <taxon>Plakobranchidae</taxon>
        <taxon>Plakobranchus</taxon>
    </lineage>
</organism>
<protein>
    <submittedName>
        <fullName evidence="2">Uncharacterized protein</fullName>
    </submittedName>
</protein>
<reference evidence="2 3" key="1">
    <citation type="journal article" date="2021" name="Elife">
        <title>Chloroplast acquisition without the gene transfer in kleptoplastic sea slugs, Plakobranchus ocellatus.</title>
        <authorList>
            <person name="Maeda T."/>
            <person name="Takahashi S."/>
            <person name="Yoshida T."/>
            <person name="Shimamura S."/>
            <person name="Takaki Y."/>
            <person name="Nagai Y."/>
            <person name="Toyoda A."/>
            <person name="Suzuki Y."/>
            <person name="Arimoto A."/>
            <person name="Ishii H."/>
            <person name="Satoh N."/>
            <person name="Nishiyama T."/>
            <person name="Hasebe M."/>
            <person name="Maruyama T."/>
            <person name="Minagawa J."/>
            <person name="Obokata J."/>
            <person name="Shigenobu S."/>
        </authorList>
    </citation>
    <scope>NUCLEOTIDE SEQUENCE [LARGE SCALE GENOMIC DNA]</scope>
</reference>
<feature type="region of interest" description="Disordered" evidence="1">
    <location>
        <begin position="1"/>
        <end position="25"/>
    </location>
</feature>
<dbReference type="AlphaFoldDB" id="A0AAV3ZTY1"/>
<dbReference type="EMBL" id="BLXT01002742">
    <property type="protein sequence ID" value="GFN97343.1"/>
    <property type="molecule type" value="Genomic_DNA"/>
</dbReference>
<evidence type="ECO:0000313" key="3">
    <source>
        <dbReference type="Proteomes" id="UP000735302"/>
    </source>
</evidence>
<dbReference type="Proteomes" id="UP000735302">
    <property type="component" value="Unassembled WGS sequence"/>
</dbReference>
<sequence>MANYLTMPYAKNNQDPTPGSPTSAFPTIYRPRLRRQIWSRTHGKQVPAVLILAEQVGPVLVPLEKAVRVNLLTFGYSKVDSGYRKVSGLLTCCVREG</sequence>
<gene>
    <name evidence="2" type="ORF">PoB_002384900</name>
</gene>
<accession>A0AAV3ZTY1</accession>
<feature type="compositionally biased region" description="Polar residues" evidence="1">
    <location>
        <begin position="11"/>
        <end position="25"/>
    </location>
</feature>
<evidence type="ECO:0000313" key="2">
    <source>
        <dbReference type="EMBL" id="GFN97343.1"/>
    </source>
</evidence>